<comment type="subcellular location">
    <subcellularLocation>
        <location evidence="1">Membrane</location>
        <topology evidence="1">Multi-pass membrane protein</topology>
    </subcellularLocation>
</comment>
<dbReference type="InterPro" id="IPR000109">
    <property type="entry name" value="POT_fam"/>
</dbReference>
<accession>A0AA38WFC6</accession>
<keyword evidence="4 7" id="KW-1133">Transmembrane helix</keyword>
<dbReference type="Proteomes" id="UP001172457">
    <property type="component" value="Chromosome 3"/>
</dbReference>
<evidence type="ECO:0000256" key="4">
    <source>
        <dbReference type="ARBA" id="ARBA00022989"/>
    </source>
</evidence>
<evidence type="ECO:0000256" key="1">
    <source>
        <dbReference type="ARBA" id="ARBA00004141"/>
    </source>
</evidence>
<feature type="transmembrane region" description="Helical" evidence="7">
    <location>
        <begin position="96"/>
        <end position="120"/>
    </location>
</feature>
<evidence type="ECO:0000256" key="7">
    <source>
        <dbReference type="SAM" id="Phobius"/>
    </source>
</evidence>
<dbReference type="SUPFAM" id="SSF103473">
    <property type="entry name" value="MFS general substrate transporter"/>
    <property type="match status" value="1"/>
</dbReference>
<keyword evidence="9" id="KW-1185">Reference proteome</keyword>
<gene>
    <name evidence="8" type="ORF">OSB04_013791</name>
</gene>
<dbReference type="GO" id="GO:0022857">
    <property type="term" value="F:transmembrane transporter activity"/>
    <property type="evidence" value="ECO:0007669"/>
    <property type="project" value="InterPro"/>
</dbReference>
<dbReference type="AlphaFoldDB" id="A0AA38WFC6"/>
<organism evidence="8 9">
    <name type="scientific">Centaurea solstitialis</name>
    <name type="common">yellow star-thistle</name>
    <dbReference type="NCBI Taxonomy" id="347529"/>
    <lineage>
        <taxon>Eukaryota</taxon>
        <taxon>Viridiplantae</taxon>
        <taxon>Streptophyta</taxon>
        <taxon>Embryophyta</taxon>
        <taxon>Tracheophyta</taxon>
        <taxon>Spermatophyta</taxon>
        <taxon>Magnoliopsida</taxon>
        <taxon>eudicotyledons</taxon>
        <taxon>Gunneridae</taxon>
        <taxon>Pentapetalae</taxon>
        <taxon>asterids</taxon>
        <taxon>campanulids</taxon>
        <taxon>Asterales</taxon>
        <taxon>Asteraceae</taxon>
        <taxon>Carduoideae</taxon>
        <taxon>Cardueae</taxon>
        <taxon>Centaureinae</taxon>
        <taxon>Centaurea</taxon>
    </lineage>
</organism>
<evidence type="ECO:0000256" key="5">
    <source>
        <dbReference type="ARBA" id="ARBA00023136"/>
    </source>
</evidence>
<feature type="transmembrane region" description="Helical" evidence="7">
    <location>
        <begin position="364"/>
        <end position="385"/>
    </location>
</feature>
<protein>
    <submittedName>
        <fullName evidence="8">Uncharacterized protein</fullName>
    </submittedName>
</protein>
<dbReference type="InterPro" id="IPR036259">
    <property type="entry name" value="MFS_trans_sf"/>
</dbReference>
<feature type="transmembrane region" description="Helical" evidence="7">
    <location>
        <begin position="213"/>
        <end position="239"/>
    </location>
</feature>
<dbReference type="PANTHER" id="PTHR11654">
    <property type="entry name" value="OLIGOPEPTIDE TRANSPORTER-RELATED"/>
    <property type="match status" value="1"/>
</dbReference>
<keyword evidence="5 7" id="KW-0472">Membrane</keyword>
<comment type="caution">
    <text evidence="8">The sequence shown here is derived from an EMBL/GenBank/DDBJ whole genome shotgun (WGS) entry which is preliminary data.</text>
</comment>
<feature type="transmembrane region" description="Helical" evidence="7">
    <location>
        <begin position="140"/>
        <end position="166"/>
    </location>
</feature>
<dbReference type="Gene3D" id="1.20.1250.20">
    <property type="entry name" value="MFS general substrate transporter like domains"/>
    <property type="match status" value="1"/>
</dbReference>
<dbReference type="EMBL" id="JARYMX010000003">
    <property type="protein sequence ID" value="KAJ9559177.1"/>
    <property type="molecule type" value="Genomic_DNA"/>
</dbReference>
<evidence type="ECO:0000256" key="3">
    <source>
        <dbReference type="ARBA" id="ARBA00022692"/>
    </source>
</evidence>
<dbReference type="Pfam" id="PF00854">
    <property type="entry name" value="PTR2"/>
    <property type="match status" value="1"/>
</dbReference>
<name>A0AA38WFC6_9ASTR</name>
<feature type="transmembrane region" description="Helical" evidence="7">
    <location>
        <begin position="61"/>
        <end position="84"/>
    </location>
</feature>
<comment type="similarity">
    <text evidence="6">Belongs to the major facilitator superfamily. Phosphate:H(+) symporter (TC 2.A.1.9) family.</text>
</comment>
<reference evidence="8" key="1">
    <citation type="submission" date="2023-03" db="EMBL/GenBank/DDBJ databases">
        <title>Chromosome-scale reference genome and RAD-based genetic map of yellow starthistle (Centaurea solstitialis) reveal putative structural variation and QTLs associated with invader traits.</title>
        <authorList>
            <person name="Reatini B."/>
            <person name="Cang F.A."/>
            <person name="Jiang Q."/>
            <person name="Mckibben M.T.W."/>
            <person name="Barker M.S."/>
            <person name="Rieseberg L.H."/>
            <person name="Dlugosch K.M."/>
        </authorList>
    </citation>
    <scope>NUCLEOTIDE SEQUENCE</scope>
    <source>
        <strain evidence="8">CAN-66</strain>
        <tissue evidence="8">Leaf</tissue>
    </source>
</reference>
<evidence type="ECO:0000256" key="6">
    <source>
        <dbReference type="ARBA" id="ARBA00044504"/>
    </source>
</evidence>
<sequence length="605" mass="66301">MEAHSNEELQIKLLTPDGDSRKGGMRTMPFIIVNEAFAKVASFGLRPNMIFYLMEVYHLEAATGTSILSVWSAFSNSLSIFGAFISDSYLGRFRVIVLGSFSALLGMTFLWFTSVFPLLTPSSCHEPNGSSCSTPTPTQLAFLLSCFGLLSIGSGCIGPCSIAFGADQLSLGRITIDKQRTIDSYFNWYYTSITLSSVFGFTFLVYIQDRFGWQVGFAVPVFIMLCSTLTFLMGSSLYVKIEVGKSPFLGIVQVLIFAFKNRKMSLSSDDCYNHTEGTDRVELTQSLRFLNKACVIKDSNTDSSVSNPSSLPTAENVESVKSLIRIAPVWSAGILPFTVASQSFPVLQAKTMNRHITSRFEIPAGSFTVFMVLTLTIWIVFYDRILVPILAKRTNQPRGMLPKTRMGIGLVISVAAMAVSAVVEAVRRDSGGAMSAMWLVPQYALLGVAEGFNAIGQLEFFYSELPRSMSSVAMAVNGVSNAFSGLLGGVLINVVDSVTGGGGNVSWLSSDIDEGRLDYYYWFLGFLSLVNFFYFLICCRVHRRISPENGGFSGEVIGEEGSDLKRGYQYCPTWARRHLQPAGWAPSGLGYTFGTGFGDRNSDKL</sequence>
<feature type="transmembrane region" description="Helical" evidence="7">
    <location>
        <begin position="519"/>
        <end position="537"/>
    </location>
</feature>
<dbReference type="GO" id="GO:0016020">
    <property type="term" value="C:membrane"/>
    <property type="evidence" value="ECO:0007669"/>
    <property type="project" value="UniProtKB-SubCell"/>
</dbReference>
<proteinExistence type="inferred from homology"/>
<feature type="transmembrane region" description="Helical" evidence="7">
    <location>
        <begin position="406"/>
        <end position="423"/>
    </location>
</feature>
<comment type="similarity">
    <text evidence="2">Belongs to the major facilitator superfamily. Proton-dependent oligopeptide transporter (POT/PTR) (TC 2.A.17) family.</text>
</comment>
<feature type="transmembrane region" description="Helical" evidence="7">
    <location>
        <begin position="474"/>
        <end position="495"/>
    </location>
</feature>
<feature type="transmembrane region" description="Helical" evidence="7">
    <location>
        <begin position="187"/>
        <end position="207"/>
    </location>
</feature>
<evidence type="ECO:0000313" key="8">
    <source>
        <dbReference type="EMBL" id="KAJ9559177.1"/>
    </source>
</evidence>
<evidence type="ECO:0000256" key="2">
    <source>
        <dbReference type="ARBA" id="ARBA00005982"/>
    </source>
</evidence>
<evidence type="ECO:0000313" key="9">
    <source>
        <dbReference type="Proteomes" id="UP001172457"/>
    </source>
</evidence>
<keyword evidence="3 7" id="KW-0812">Transmembrane</keyword>